<sequence>SAVSTEVNPTVRKLSISSSVATGGAVARSTVSTDVTLIVGELSISSSAATNRAV</sequence>
<protein>
    <submittedName>
        <fullName evidence="1">Uncharacterized protein</fullName>
    </submittedName>
</protein>
<dbReference type="Proteomes" id="UP001066276">
    <property type="component" value="Chromosome 2_1"/>
</dbReference>
<gene>
    <name evidence="1" type="ORF">NDU88_008016</name>
</gene>
<name>A0AAV7VU86_PLEWA</name>
<reference evidence="1" key="1">
    <citation type="journal article" date="2022" name="bioRxiv">
        <title>Sequencing and chromosome-scale assembly of the giantPleurodeles waltlgenome.</title>
        <authorList>
            <person name="Brown T."/>
            <person name="Elewa A."/>
            <person name="Iarovenko S."/>
            <person name="Subramanian E."/>
            <person name="Araus A.J."/>
            <person name="Petzold A."/>
            <person name="Susuki M."/>
            <person name="Suzuki K.-i.T."/>
            <person name="Hayashi T."/>
            <person name="Toyoda A."/>
            <person name="Oliveira C."/>
            <person name="Osipova E."/>
            <person name="Leigh N.D."/>
            <person name="Simon A."/>
            <person name="Yun M.H."/>
        </authorList>
    </citation>
    <scope>NUCLEOTIDE SEQUENCE</scope>
    <source>
        <strain evidence="1">20211129_DDA</strain>
        <tissue evidence="1">Liver</tissue>
    </source>
</reference>
<comment type="caution">
    <text evidence="1">The sequence shown here is derived from an EMBL/GenBank/DDBJ whole genome shotgun (WGS) entry which is preliminary data.</text>
</comment>
<keyword evidence="2" id="KW-1185">Reference proteome</keyword>
<proteinExistence type="predicted"/>
<feature type="non-terminal residue" evidence="1">
    <location>
        <position position="54"/>
    </location>
</feature>
<feature type="non-terminal residue" evidence="1">
    <location>
        <position position="1"/>
    </location>
</feature>
<evidence type="ECO:0000313" key="1">
    <source>
        <dbReference type="EMBL" id="KAJ1204235.1"/>
    </source>
</evidence>
<accession>A0AAV7VU86</accession>
<dbReference type="EMBL" id="JANPWB010000003">
    <property type="protein sequence ID" value="KAJ1204235.1"/>
    <property type="molecule type" value="Genomic_DNA"/>
</dbReference>
<evidence type="ECO:0000313" key="2">
    <source>
        <dbReference type="Proteomes" id="UP001066276"/>
    </source>
</evidence>
<organism evidence="1 2">
    <name type="scientific">Pleurodeles waltl</name>
    <name type="common">Iberian ribbed newt</name>
    <dbReference type="NCBI Taxonomy" id="8319"/>
    <lineage>
        <taxon>Eukaryota</taxon>
        <taxon>Metazoa</taxon>
        <taxon>Chordata</taxon>
        <taxon>Craniata</taxon>
        <taxon>Vertebrata</taxon>
        <taxon>Euteleostomi</taxon>
        <taxon>Amphibia</taxon>
        <taxon>Batrachia</taxon>
        <taxon>Caudata</taxon>
        <taxon>Salamandroidea</taxon>
        <taxon>Salamandridae</taxon>
        <taxon>Pleurodelinae</taxon>
        <taxon>Pleurodeles</taxon>
    </lineage>
</organism>
<dbReference type="AlphaFoldDB" id="A0AAV7VU86"/>